<evidence type="ECO:0000313" key="2">
    <source>
        <dbReference type="Proteomes" id="UP000762676"/>
    </source>
</evidence>
<organism evidence="1 2">
    <name type="scientific">Elysia marginata</name>
    <dbReference type="NCBI Taxonomy" id="1093978"/>
    <lineage>
        <taxon>Eukaryota</taxon>
        <taxon>Metazoa</taxon>
        <taxon>Spiralia</taxon>
        <taxon>Lophotrochozoa</taxon>
        <taxon>Mollusca</taxon>
        <taxon>Gastropoda</taxon>
        <taxon>Heterobranchia</taxon>
        <taxon>Euthyneura</taxon>
        <taxon>Panpulmonata</taxon>
        <taxon>Sacoglossa</taxon>
        <taxon>Placobranchoidea</taxon>
        <taxon>Plakobranchidae</taxon>
        <taxon>Elysia</taxon>
    </lineage>
</organism>
<protein>
    <recommendedName>
        <fullName evidence="3">Endonuclease/exonuclease/phosphatase domain-containing protein</fullName>
    </recommendedName>
</protein>
<dbReference type="AlphaFoldDB" id="A0AAV4EJF0"/>
<accession>A0AAV4EJF0</accession>
<dbReference type="EMBL" id="BMAT01007247">
    <property type="protein sequence ID" value="GFR60782.1"/>
    <property type="molecule type" value="Genomic_DNA"/>
</dbReference>
<dbReference type="Proteomes" id="UP000762676">
    <property type="component" value="Unassembled WGS sequence"/>
</dbReference>
<comment type="caution">
    <text evidence="1">The sequence shown here is derived from an EMBL/GenBank/DDBJ whole genome shotgun (WGS) entry which is preliminary data.</text>
</comment>
<name>A0AAV4EJF0_9GAST</name>
<gene>
    <name evidence="1" type="ORF">ElyMa_003539900</name>
</gene>
<evidence type="ECO:0000313" key="1">
    <source>
        <dbReference type="EMBL" id="GFR60782.1"/>
    </source>
</evidence>
<evidence type="ECO:0008006" key="3">
    <source>
        <dbReference type="Google" id="ProtNLM"/>
    </source>
</evidence>
<sequence length="105" mass="11790">MTLPPSSHEPGKASPPQILPWLQTIHSLIERSVHAQLGGNDHVPVIITISTEECLTHSMRPSWSLKRANWDQYGRDTDTLTSTVIEANDLNKKKQTKNHSPWPSC</sequence>
<keyword evidence="2" id="KW-1185">Reference proteome</keyword>
<reference evidence="1 2" key="1">
    <citation type="journal article" date="2021" name="Elife">
        <title>Chloroplast acquisition without the gene transfer in kleptoplastic sea slugs, Plakobranchus ocellatus.</title>
        <authorList>
            <person name="Maeda T."/>
            <person name="Takahashi S."/>
            <person name="Yoshida T."/>
            <person name="Shimamura S."/>
            <person name="Takaki Y."/>
            <person name="Nagai Y."/>
            <person name="Toyoda A."/>
            <person name="Suzuki Y."/>
            <person name="Arimoto A."/>
            <person name="Ishii H."/>
            <person name="Satoh N."/>
            <person name="Nishiyama T."/>
            <person name="Hasebe M."/>
            <person name="Maruyama T."/>
            <person name="Minagawa J."/>
            <person name="Obokata J."/>
            <person name="Shigenobu S."/>
        </authorList>
    </citation>
    <scope>NUCLEOTIDE SEQUENCE [LARGE SCALE GENOMIC DNA]</scope>
</reference>
<proteinExistence type="predicted"/>